<protein>
    <submittedName>
        <fullName evidence="2">Uncharacterized protein LOC115217685</fullName>
    </submittedName>
</protein>
<name>A0A6P7SZT2_9MOLL</name>
<evidence type="ECO:0000313" key="2">
    <source>
        <dbReference type="RefSeq" id="XP_029643296.1"/>
    </source>
</evidence>
<dbReference type="AlphaFoldDB" id="A0A6P7SZT2"/>
<keyword evidence="1" id="KW-1185">Reference proteome</keyword>
<gene>
    <name evidence="2" type="primary">LOC115217685</name>
</gene>
<organism evidence="1 2">
    <name type="scientific">Octopus sinensis</name>
    <name type="common">East Asian common octopus</name>
    <dbReference type="NCBI Taxonomy" id="2607531"/>
    <lineage>
        <taxon>Eukaryota</taxon>
        <taxon>Metazoa</taxon>
        <taxon>Spiralia</taxon>
        <taxon>Lophotrochozoa</taxon>
        <taxon>Mollusca</taxon>
        <taxon>Cephalopoda</taxon>
        <taxon>Coleoidea</taxon>
        <taxon>Octopodiformes</taxon>
        <taxon>Octopoda</taxon>
        <taxon>Incirrata</taxon>
        <taxon>Octopodidae</taxon>
        <taxon>Octopus</taxon>
    </lineage>
</organism>
<proteinExistence type="predicted"/>
<dbReference type="KEGG" id="osn:115217685"/>
<sequence length="172" mass="20231">MAPTRMELLLVMRIIGNANLHLIPIFLWDSRANTDRCITHDPRLRRVSTSRTNENITKIHEVNLKDRRRTINELLDMTGVSWSSCQRILSDELRMKRVTAKFVPRLVMEDQTQSRLNTCRREQKNSWELIRIFLRKSSLVKKGGSSAMARTRSSNQVGGRIRFHYALKRHFK</sequence>
<dbReference type="RefSeq" id="XP_029643296.1">
    <property type="nucleotide sequence ID" value="XM_029787436.1"/>
</dbReference>
<accession>A0A6P7SZT2</accession>
<evidence type="ECO:0000313" key="1">
    <source>
        <dbReference type="Proteomes" id="UP000515154"/>
    </source>
</evidence>
<dbReference type="Proteomes" id="UP000515154">
    <property type="component" value="Linkage group LG11"/>
</dbReference>
<reference evidence="2" key="1">
    <citation type="submission" date="2025-08" db="UniProtKB">
        <authorList>
            <consortium name="RefSeq"/>
        </authorList>
    </citation>
    <scope>IDENTIFICATION</scope>
</reference>